<dbReference type="InterPro" id="IPR025874">
    <property type="entry name" value="DZR"/>
</dbReference>
<gene>
    <name evidence="3" type="ORF">ADN00_11805</name>
</gene>
<evidence type="ECO:0000313" key="4">
    <source>
        <dbReference type="Proteomes" id="UP000050417"/>
    </source>
</evidence>
<feature type="transmembrane region" description="Helical" evidence="1">
    <location>
        <begin position="12"/>
        <end position="35"/>
    </location>
</feature>
<dbReference type="Proteomes" id="UP000050417">
    <property type="component" value="Unassembled WGS sequence"/>
</dbReference>
<dbReference type="OrthoDB" id="160444at2"/>
<comment type="caution">
    <text evidence="3">The sequence shown here is derived from an EMBL/GenBank/DDBJ whole genome shotgun (WGS) entry which is preliminary data.</text>
</comment>
<evidence type="ECO:0000313" key="3">
    <source>
        <dbReference type="EMBL" id="KPL76035.1"/>
    </source>
</evidence>
<keyword evidence="1" id="KW-0812">Transmembrane</keyword>
<evidence type="ECO:0000256" key="1">
    <source>
        <dbReference type="SAM" id="Phobius"/>
    </source>
</evidence>
<dbReference type="AlphaFoldDB" id="A0A0P6Y332"/>
<dbReference type="Pfam" id="PF12773">
    <property type="entry name" value="DZR"/>
    <property type="match status" value="1"/>
</dbReference>
<feature type="transmembrane region" description="Helical" evidence="1">
    <location>
        <begin position="47"/>
        <end position="69"/>
    </location>
</feature>
<dbReference type="RefSeq" id="WP_075063218.1">
    <property type="nucleotide sequence ID" value="NZ_LGCL01000026.1"/>
</dbReference>
<sequence length="168" mass="18594">MKMDPAFFSNFLLVASAFAAAFAAALWLSLIIWTFRDIRRRSRDPLLRVLAALVVAVLFLPGIIIYLILRPPLTLDEEYQQALEEEALLQSIEDQALCPGCSRKVQSDWVACPNCHTRLKKACHNCGKAIELAWNICPYCGTSVPGARQGEDLLAPSSDYLSNPPSSI</sequence>
<dbReference type="STRING" id="1134406.ADN00_11805"/>
<keyword evidence="1" id="KW-1133">Transmembrane helix</keyword>
<keyword evidence="4" id="KW-1185">Reference proteome</keyword>
<evidence type="ECO:0000259" key="2">
    <source>
        <dbReference type="Pfam" id="PF12773"/>
    </source>
</evidence>
<keyword evidence="1" id="KW-0472">Membrane</keyword>
<name>A0A0P6Y332_9CHLR</name>
<feature type="domain" description="DZANK-type" evidence="2">
    <location>
        <begin position="98"/>
        <end position="141"/>
    </location>
</feature>
<organism evidence="3 4">
    <name type="scientific">Ornatilinea apprima</name>
    <dbReference type="NCBI Taxonomy" id="1134406"/>
    <lineage>
        <taxon>Bacteria</taxon>
        <taxon>Bacillati</taxon>
        <taxon>Chloroflexota</taxon>
        <taxon>Anaerolineae</taxon>
        <taxon>Anaerolineales</taxon>
        <taxon>Anaerolineaceae</taxon>
        <taxon>Ornatilinea</taxon>
    </lineage>
</organism>
<dbReference type="EMBL" id="LGCL01000026">
    <property type="protein sequence ID" value="KPL76035.1"/>
    <property type="molecule type" value="Genomic_DNA"/>
</dbReference>
<proteinExistence type="predicted"/>
<protein>
    <recommendedName>
        <fullName evidence="2">DZANK-type domain-containing protein</fullName>
    </recommendedName>
</protein>
<accession>A0A0P6Y332</accession>
<reference evidence="3 4" key="1">
    <citation type="submission" date="2015-07" db="EMBL/GenBank/DDBJ databases">
        <title>Genome sequence of Ornatilinea apprima DSM 23815.</title>
        <authorList>
            <person name="Hemp J."/>
            <person name="Ward L.M."/>
            <person name="Pace L.A."/>
            <person name="Fischer W.W."/>
        </authorList>
    </citation>
    <scope>NUCLEOTIDE SEQUENCE [LARGE SCALE GENOMIC DNA]</scope>
    <source>
        <strain evidence="3 4">P3M-1</strain>
    </source>
</reference>